<evidence type="ECO:0000313" key="2">
    <source>
        <dbReference type="EMBL" id="MFC7316588.1"/>
    </source>
</evidence>
<dbReference type="Proteomes" id="UP001596547">
    <property type="component" value="Unassembled WGS sequence"/>
</dbReference>
<protein>
    <submittedName>
        <fullName evidence="2">Class I SAM-dependent methyltransferase</fullName>
        <ecNumber evidence="2">2.1.1.-</ecNumber>
    </submittedName>
</protein>
<dbReference type="CDD" id="cd02440">
    <property type="entry name" value="AdoMet_MTases"/>
    <property type="match status" value="1"/>
</dbReference>
<reference evidence="2 3" key="1">
    <citation type="journal article" date="2019" name="Int. J. Syst. Evol. Microbiol.">
        <title>The Global Catalogue of Microorganisms (GCM) 10K type strain sequencing project: providing services to taxonomists for standard genome sequencing and annotation.</title>
        <authorList>
            <consortium name="The Broad Institute Genomics Platform"/>
            <consortium name="The Broad Institute Genome Sequencing Center for Infectious Disease"/>
            <person name="Wu L."/>
            <person name="Ma J."/>
        </authorList>
    </citation>
    <scope>NUCLEOTIDE SEQUENCE [LARGE SCALE GENOMIC DNA]</scope>
    <source>
        <strain evidence="2 3">PSR21</strain>
    </source>
</reference>
<dbReference type="Pfam" id="PF08241">
    <property type="entry name" value="Methyltransf_11"/>
    <property type="match status" value="1"/>
</dbReference>
<dbReference type="SUPFAM" id="SSF53335">
    <property type="entry name" value="S-adenosyl-L-methionine-dependent methyltransferases"/>
    <property type="match status" value="1"/>
</dbReference>
<proteinExistence type="predicted"/>
<organism evidence="2 3">
    <name type="scientific">Halomarina halobia</name>
    <dbReference type="NCBI Taxonomy" id="3033386"/>
    <lineage>
        <taxon>Archaea</taxon>
        <taxon>Methanobacteriati</taxon>
        <taxon>Methanobacteriota</taxon>
        <taxon>Stenosarchaea group</taxon>
        <taxon>Halobacteria</taxon>
        <taxon>Halobacteriales</taxon>
        <taxon>Natronomonadaceae</taxon>
        <taxon>Halomarina</taxon>
    </lineage>
</organism>
<keyword evidence="2" id="KW-0489">Methyltransferase</keyword>
<dbReference type="InterPro" id="IPR013216">
    <property type="entry name" value="Methyltransf_11"/>
</dbReference>
<feature type="domain" description="Methyltransferase type 11" evidence="1">
    <location>
        <begin position="54"/>
        <end position="147"/>
    </location>
</feature>
<dbReference type="EMBL" id="JBHTBF010000002">
    <property type="protein sequence ID" value="MFC7316588.1"/>
    <property type="molecule type" value="Genomic_DNA"/>
</dbReference>
<dbReference type="AlphaFoldDB" id="A0ABD6A9C0"/>
<dbReference type="PANTHER" id="PTHR42912:SF96">
    <property type="entry name" value="METHYLTRANSFERASE DOMAIN-CONTAINING PROTEIN"/>
    <property type="match status" value="1"/>
</dbReference>
<name>A0ABD6A9C0_9EURY</name>
<keyword evidence="2" id="KW-0808">Transferase</keyword>
<dbReference type="GO" id="GO:0032259">
    <property type="term" value="P:methylation"/>
    <property type="evidence" value="ECO:0007669"/>
    <property type="project" value="UniProtKB-KW"/>
</dbReference>
<dbReference type="InterPro" id="IPR050508">
    <property type="entry name" value="Methyltransf_Superfamily"/>
</dbReference>
<dbReference type="InterPro" id="IPR029063">
    <property type="entry name" value="SAM-dependent_MTases_sf"/>
</dbReference>
<sequence length="214" mass="23792">MSAPATDRPAKSPEEVRELYDEQAPRFERFGWIEERLVGRYRERLFSRARGRTLDVACGTGPNFPHFPEGVALTAVDLSEGMLAAAERRTAELGLDADLRVADAEDLPFEDDSFDTVASALSTCTFPDPVAVLREMDRVCAPDGEILLFEHGRSDVAAVARLQDWLAPRHFRRMACRWNQEPTDLVAEAGLSVERVRRNVLGIFTSMVVAPSGD</sequence>
<dbReference type="Gene3D" id="3.40.50.150">
    <property type="entry name" value="Vaccinia Virus protein VP39"/>
    <property type="match status" value="1"/>
</dbReference>
<accession>A0ABD6A9C0</accession>
<dbReference type="RefSeq" id="WP_276304148.1">
    <property type="nucleotide sequence ID" value="NZ_CP119992.1"/>
</dbReference>
<dbReference type="PANTHER" id="PTHR42912">
    <property type="entry name" value="METHYLTRANSFERASE"/>
    <property type="match status" value="1"/>
</dbReference>
<comment type="caution">
    <text evidence="2">The sequence shown here is derived from an EMBL/GenBank/DDBJ whole genome shotgun (WGS) entry which is preliminary data.</text>
</comment>
<dbReference type="EC" id="2.1.1.-" evidence="2"/>
<gene>
    <name evidence="2" type="ORF">ACFQPE_07215</name>
</gene>
<dbReference type="GeneID" id="79316772"/>
<keyword evidence="3" id="KW-1185">Reference proteome</keyword>
<dbReference type="GO" id="GO:0008168">
    <property type="term" value="F:methyltransferase activity"/>
    <property type="evidence" value="ECO:0007669"/>
    <property type="project" value="UniProtKB-KW"/>
</dbReference>
<evidence type="ECO:0000313" key="3">
    <source>
        <dbReference type="Proteomes" id="UP001596547"/>
    </source>
</evidence>
<evidence type="ECO:0000259" key="1">
    <source>
        <dbReference type="Pfam" id="PF08241"/>
    </source>
</evidence>